<organism evidence="3 4">
    <name type="scientific">Akkermansia massiliensis</name>
    <dbReference type="NCBI Taxonomy" id="2927224"/>
    <lineage>
        <taxon>Bacteria</taxon>
        <taxon>Pseudomonadati</taxon>
        <taxon>Verrucomicrobiota</taxon>
        <taxon>Verrucomicrobiia</taxon>
        <taxon>Verrucomicrobiales</taxon>
        <taxon>Akkermansiaceae</taxon>
        <taxon>Akkermansia</taxon>
    </lineage>
</organism>
<dbReference type="RefSeq" id="WP_205575937.1">
    <property type="nucleotide sequence ID" value="NZ_CP029701.1"/>
</dbReference>
<gene>
    <name evidence="3" type="ORF">DMI76_07645</name>
</gene>
<evidence type="ECO:0000313" key="3">
    <source>
        <dbReference type="EMBL" id="QHV63241.1"/>
    </source>
</evidence>
<protein>
    <recommendedName>
        <fullName evidence="5">Verru_Chthon cassette protein A</fullName>
    </recommendedName>
</protein>
<feature type="region of interest" description="Disordered" evidence="1">
    <location>
        <begin position="341"/>
        <end position="365"/>
    </location>
</feature>
<proteinExistence type="predicted"/>
<name>A0AAE6TAN1_9BACT</name>
<evidence type="ECO:0008006" key="5">
    <source>
        <dbReference type="Google" id="ProtNLM"/>
    </source>
</evidence>
<evidence type="ECO:0000256" key="1">
    <source>
        <dbReference type="SAM" id="MobiDB-lite"/>
    </source>
</evidence>
<evidence type="ECO:0000256" key="2">
    <source>
        <dbReference type="SAM" id="Phobius"/>
    </source>
</evidence>
<dbReference type="EMBL" id="CP029701">
    <property type="protein sequence ID" value="QHV63241.1"/>
    <property type="molecule type" value="Genomic_DNA"/>
</dbReference>
<dbReference type="Proteomes" id="UP000642553">
    <property type="component" value="Chromosome"/>
</dbReference>
<feature type="transmembrane region" description="Helical" evidence="2">
    <location>
        <begin position="20"/>
        <end position="41"/>
    </location>
</feature>
<reference evidence="3" key="1">
    <citation type="submission" date="2018-05" db="EMBL/GenBank/DDBJ databases">
        <title>Complete genome sequnece of Akkermansia muciniphila EB-AMDK-40.</title>
        <authorList>
            <person name="Nam Y.-D."/>
            <person name="Chung W.-H."/>
            <person name="Park Y.S."/>
            <person name="Kang J."/>
        </authorList>
    </citation>
    <scope>NUCLEOTIDE SEQUENCE</scope>
    <source>
        <strain evidence="3">EB-AMDK-40</strain>
    </source>
</reference>
<keyword evidence="2" id="KW-0812">Transmembrane</keyword>
<evidence type="ECO:0000313" key="4">
    <source>
        <dbReference type="Proteomes" id="UP000642553"/>
    </source>
</evidence>
<sequence>MKRTIPQTQRFKHISKGFALIATITLMMLLALLSVGLLTIASSQVRISEKQLFAAEAKSLARFSLEVALGQLQCELGPDQRVSANSGILSSGASEGNAPYILGVWNSWDTWLNKTNSQGMNISSTYDTGRKSMFRRWLISDPDLRRLSTLEAGKSLLGKRSLTNQNFRSVALVDHGTVGTPVGAKNQDKKEIYARMVRVDDSSKTIGLKRNSSVRKYIAWWVTGENQKARINLMPHASEESTDALTVMRSTWDTPGPDLEPLNLSSMMASSSGNDMSTVRKLISLDTILANSKNGRLKDLGEVYHDISLVSSSLLTDSKFGGLKKDLNIMFSQEKLPEDFRGDTSDIGLRPYTSEDGSPTEQNRPIGSWNQLYLWANVWDSSTKREGQDASAALQWDGRSPSTLIAADAAANMEMMDNRYTYMRHPILLRFYSFVGIQYVKREAQHGARGGHIDVRVSVIPVYVWWNPYNVDMKFQGAEGGPWGSFFGEHRYMPLMQTNNYGRMQGNLIENWDPSTATYSESPFSPYSPNDGYNNRQIADFGASFRKTSQLTSGGVGKAGEPSTLKAGEIVIFAHPVVERIEHGNMVTQSKANKNDVRVDNFAFKEGWDQSPGQVSSYAINQADGIQYQYLSGSGYEDRGTAMMSIKFAETLDDLNYTPNSVVLCTKYTDEFSSSSNKLGSIVMVSGIMDPKQIGKAGNLTANTGADMNVFSKAMPSILNLNWGAWEKPLLDQVKLPADMFLDNEGPDDNLKRRGKYGSAAQDSTFVAYYGVSVKWGKPPVIGAYPEGKDYRAKTWQHSSPLFWGGQMPTASELGRLYSPYQFEVKNANSDFFPITISNILSNDGTRLSPFGGPGAEQVNKIVAAELPFQQPSSLAGFAGCRLTPGWYRSDSKAAVAKRFAYQSGVPGVGIGNAFADPMLPPDKVFSHNEIMGDASLGDFWDHGLMVNDALWDSWFASSLAARPSSIGGTGREELKTVLQQAFSTDASSNRAAGIANRRFVPDLQGKPSEAVVEELSKTDEGYKHASKYLTVAGGFNVNSTSQRAWEATLLGLKKRKLLYSRSGTPSVLNNSQTAFSRFGVASSDKSHVDDYGSVGVTQGIPDGEAMAWSDLRTLSDSQIKSLARNMVQEVKKRGPFLNMSDFVNRRLQSGEMGVKGALQAAIDESSINSTFDELSDMVITPKGGYPNQDAAKGSVYTAAPGYLIQSDVLAVLGNILTTRDDTFTIRAYGELTNREGVVLSRAWCEAVVQRGINYVDPVDSPETPVKKINMKSGALEETELSAVNKAFGRKFNIVSFRWLSPEEV</sequence>
<keyword evidence="2" id="KW-1133">Transmembrane helix</keyword>
<accession>A0AAE6TAN1</accession>
<keyword evidence="2" id="KW-0472">Membrane</keyword>
<feature type="compositionally biased region" description="Polar residues" evidence="1">
    <location>
        <begin position="355"/>
        <end position="365"/>
    </location>
</feature>